<dbReference type="InterPro" id="IPR011051">
    <property type="entry name" value="RmlC_Cupin_sf"/>
</dbReference>
<proteinExistence type="predicted"/>
<organism evidence="1 2">
    <name type="scientific">Porphyra umbilicalis</name>
    <name type="common">Purple laver</name>
    <name type="synonym">Red alga</name>
    <dbReference type="NCBI Taxonomy" id="2786"/>
    <lineage>
        <taxon>Eukaryota</taxon>
        <taxon>Rhodophyta</taxon>
        <taxon>Bangiophyceae</taxon>
        <taxon>Bangiales</taxon>
        <taxon>Bangiaceae</taxon>
        <taxon>Porphyra</taxon>
    </lineage>
</organism>
<dbReference type="AlphaFoldDB" id="A0A1X6NWE6"/>
<evidence type="ECO:0000313" key="2">
    <source>
        <dbReference type="Proteomes" id="UP000218209"/>
    </source>
</evidence>
<reference evidence="1 2" key="1">
    <citation type="submission" date="2017-03" db="EMBL/GenBank/DDBJ databases">
        <title>WGS assembly of Porphyra umbilicalis.</title>
        <authorList>
            <person name="Brawley S.H."/>
            <person name="Blouin N.A."/>
            <person name="Ficko-Blean E."/>
            <person name="Wheeler G.L."/>
            <person name="Lohr M."/>
            <person name="Goodson H.V."/>
            <person name="Jenkins J.W."/>
            <person name="Blaby-Haas C.E."/>
            <person name="Helliwell K.E."/>
            <person name="Chan C."/>
            <person name="Marriage T."/>
            <person name="Bhattacharya D."/>
            <person name="Klein A.S."/>
            <person name="Badis Y."/>
            <person name="Brodie J."/>
            <person name="Cao Y."/>
            <person name="Collen J."/>
            <person name="Dittami S.M."/>
            <person name="Gachon C.M."/>
            <person name="Green B.R."/>
            <person name="Karpowicz S."/>
            <person name="Kim J.W."/>
            <person name="Kudahl U."/>
            <person name="Lin S."/>
            <person name="Michel G."/>
            <person name="Mittag M."/>
            <person name="Olson B.J."/>
            <person name="Pangilinan J."/>
            <person name="Peng Y."/>
            <person name="Qiu H."/>
            <person name="Shu S."/>
            <person name="Singer J.T."/>
            <person name="Smith A.G."/>
            <person name="Sprecher B.N."/>
            <person name="Wagner V."/>
            <person name="Wang W."/>
            <person name="Wang Z.-Y."/>
            <person name="Yan J."/>
            <person name="Yarish C."/>
            <person name="Zoeuner-Riek S."/>
            <person name="Zhuang Y."/>
            <person name="Zou Y."/>
            <person name="Lindquist E.A."/>
            <person name="Grimwood J."/>
            <person name="Barry K."/>
            <person name="Rokhsar D.S."/>
            <person name="Schmutz J."/>
            <person name="Stiller J.W."/>
            <person name="Grossman A.R."/>
            <person name="Prochnik S.E."/>
        </authorList>
    </citation>
    <scope>NUCLEOTIDE SEQUENCE [LARGE SCALE GENOMIC DNA]</scope>
    <source>
        <strain evidence="1">4086291</strain>
    </source>
</reference>
<dbReference type="EMBL" id="KV919033">
    <property type="protein sequence ID" value="OSX72875.1"/>
    <property type="molecule type" value="Genomic_DNA"/>
</dbReference>
<evidence type="ECO:0008006" key="3">
    <source>
        <dbReference type="Google" id="ProtNLM"/>
    </source>
</evidence>
<accession>A0A1X6NWE6</accession>
<dbReference type="Proteomes" id="UP000218209">
    <property type="component" value="Unassembled WGS sequence"/>
</dbReference>
<dbReference type="SUPFAM" id="SSF51182">
    <property type="entry name" value="RmlC-like cupins"/>
    <property type="match status" value="1"/>
</dbReference>
<evidence type="ECO:0000313" key="1">
    <source>
        <dbReference type="EMBL" id="OSX72875.1"/>
    </source>
</evidence>
<gene>
    <name evidence="1" type="ORF">BU14_0399s0019</name>
</gene>
<sequence>MTPLGPPPAPGGSVHLLRMAAGTRIGSHTHPSAEYVRLLVGELETGGRRVGAGTSWHTPAGCAQGPHVAISDVQLLTVRLGPMGAFAEGG</sequence>
<dbReference type="Gene3D" id="2.60.120.10">
    <property type="entry name" value="Jelly Rolls"/>
    <property type="match status" value="1"/>
</dbReference>
<keyword evidence="2" id="KW-1185">Reference proteome</keyword>
<name>A0A1X6NWE6_PORUM</name>
<protein>
    <recommendedName>
        <fullName evidence="3">Cupin 2 conserved barrel domain-containing protein</fullName>
    </recommendedName>
</protein>
<dbReference type="InterPro" id="IPR014710">
    <property type="entry name" value="RmlC-like_jellyroll"/>
</dbReference>